<dbReference type="Proteomes" id="UP000321734">
    <property type="component" value="Unassembled WGS sequence"/>
</dbReference>
<comment type="caution">
    <text evidence="3">The sequence shown here is derived from an EMBL/GenBank/DDBJ whole genome shotgun (WGS) entry which is preliminary data.</text>
</comment>
<evidence type="ECO:0000259" key="2">
    <source>
        <dbReference type="PROSITE" id="PS52035"/>
    </source>
</evidence>
<accession>A0A5C7AFP6</accession>
<sequence>MKIEHLKLPYHHYCEPSLSGRYINLDHLSMLLNRHRSQFEITVVGQSVLNEDIHFITLGSGKTKILMWSQMHGNESTTTKAIFDLLNVLSDRDSKFVRELLENVTIGILPMLNPDGARAYSRVNANQVDLNRDAQALTQPESKVLRICFDAFKPNYCFNLHGQRTIFSAGATNKSATLSFLSPAQDEPCTITETRRRAMDVIVRMNDVLQRLIPGQIGTYDDAFNMNCVGDTFQTLHVPTILFEAGHYANDYQREEVRRLIFISLWTAIVHIALEDIQGIHAAAYEAIPRNEKLFYDVIIRNAKLSDDETFPNCDIGVQYQERLDGNQVRFIPKIEKISDLSQFYGHKEFDAKGALVKSENNEAIKEGIEIDFVNIDHNKYPLNVEIN</sequence>
<evidence type="ECO:0000313" key="3">
    <source>
        <dbReference type="EMBL" id="TXE04821.1"/>
    </source>
</evidence>
<reference evidence="3 4" key="1">
    <citation type="submission" date="2019-08" db="EMBL/GenBank/DDBJ databases">
        <title>Genome sequence of Gelidibacter salicanalis IC162T.</title>
        <authorList>
            <person name="Bowman J.P."/>
        </authorList>
    </citation>
    <scope>NUCLEOTIDE SEQUENCE [LARGE SCALE GENOMIC DNA]</scope>
    <source>
        <strain evidence="3 4">IC162</strain>
    </source>
</reference>
<feature type="active site" description="Proton donor/acceptor" evidence="1">
    <location>
        <position position="386"/>
    </location>
</feature>
<dbReference type="AlphaFoldDB" id="A0A5C7AFP6"/>
<name>A0A5C7AFP6_9FLAO</name>
<evidence type="ECO:0000256" key="1">
    <source>
        <dbReference type="PROSITE-ProRule" id="PRU01379"/>
    </source>
</evidence>
<dbReference type="Gene3D" id="3.40.630.10">
    <property type="entry name" value="Zn peptidases"/>
    <property type="match status" value="1"/>
</dbReference>
<proteinExistence type="inferred from homology"/>
<organism evidence="3 4">
    <name type="scientific">Gelidibacter salicanalis</name>
    <dbReference type="NCBI Taxonomy" id="291193"/>
    <lineage>
        <taxon>Bacteria</taxon>
        <taxon>Pseudomonadati</taxon>
        <taxon>Bacteroidota</taxon>
        <taxon>Flavobacteriia</taxon>
        <taxon>Flavobacteriales</taxon>
        <taxon>Flavobacteriaceae</taxon>
        <taxon>Gelidibacter</taxon>
    </lineage>
</organism>
<dbReference type="GO" id="GO:0006508">
    <property type="term" value="P:proteolysis"/>
    <property type="evidence" value="ECO:0007669"/>
    <property type="project" value="InterPro"/>
</dbReference>
<gene>
    <name evidence="3" type="ORF">ES711_15900</name>
</gene>
<dbReference type="PROSITE" id="PS52035">
    <property type="entry name" value="PEPTIDASE_M14"/>
    <property type="match status" value="1"/>
</dbReference>
<dbReference type="EMBL" id="VORX01000012">
    <property type="protein sequence ID" value="TXE04821.1"/>
    <property type="molecule type" value="Genomic_DNA"/>
</dbReference>
<dbReference type="GO" id="GO:0004181">
    <property type="term" value="F:metallocarboxypeptidase activity"/>
    <property type="evidence" value="ECO:0007669"/>
    <property type="project" value="InterPro"/>
</dbReference>
<keyword evidence="4" id="KW-1185">Reference proteome</keyword>
<feature type="domain" description="Peptidase M14" evidence="2">
    <location>
        <begin position="9"/>
        <end position="388"/>
    </location>
</feature>
<dbReference type="GO" id="GO:0008270">
    <property type="term" value="F:zinc ion binding"/>
    <property type="evidence" value="ECO:0007669"/>
    <property type="project" value="InterPro"/>
</dbReference>
<dbReference type="OrthoDB" id="1119199at2"/>
<dbReference type="SUPFAM" id="SSF53187">
    <property type="entry name" value="Zn-dependent exopeptidases"/>
    <property type="match status" value="1"/>
</dbReference>
<comment type="similarity">
    <text evidence="1">Belongs to the peptidase M14 family.</text>
</comment>
<evidence type="ECO:0000313" key="4">
    <source>
        <dbReference type="Proteomes" id="UP000321734"/>
    </source>
</evidence>
<dbReference type="InterPro" id="IPR000834">
    <property type="entry name" value="Peptidase_M14"/>
</dbReference>
<dbReference type="Pfam" id="PF00246">
    <property type="entry name" value="Peptidase_M14"/>
    <property type="match status" value="1"/>
</dbReference>
<protein>
    <submittedName>
        <fullName evidence="3">Peptidase M14</fullName>
    </submittedName>
</protein>